<dbReference type="OrthoDB" id="3762789at2759"/>
<proteinExistence type="predicted"/>
<reference evidence="2" key="1">
    <citation type="journal article" date="2021" name="Nat. Commun.">
        <title>Genetic determinants of endophytism in the Arabidopsis root mycobiome.</title>
        <authorList>
            <person name="Mesny F."/>
            <person name="Miyauchi S."/>
            <person name="Thiergart T."/>
            <person name="Pickel B."/>
            <person name="Atanasova L."/>
            <person name="Karlsson M."/>
            <person name="Huettel B."/>
            <person name="Barry K.W."/>
            <person name="Haridas S."/>
            <person name="Chen C."/>
            <person name="Bauer D."/>
            <person name="Andreopoulos W."/>
            <person name="Pangilinan J."/>
            <person name="LaButti K."/>
            <person name="Riley R."/>
            <person name="Lipzen A."/>
            <person name="Clum A."/>
            <person name="Drula E."/>
            <person name="Henrissat B."/>
            <person name="Kohler A."/>
            <person name="Grigoriev I.V."/>
            <person name="Martin F.M."/>
            <person name="Hacquard S."/>
        </authorList>
    </citation>
    <scope>NUCLEOTIDE SEQUENCE</scope>
    <source>
        <strain evidence="2">MPI-SDFR-AT-0120</strain>
    </source>
</reference>
<dbReference type="AlphaFoldDB" id="A0A8K0QYM4"/>
<organism evidence="2 3">
    <name type="scientific">Paraphoma chrysanthemicola</name>
    <dbReference type="NCBI Taxonomy" id="798071"/>
    <lineage>
        <taxon>Eukaryota</taxon>
        <taxon>Fungi</taxon>
        <taxon>Dikarya</taxon>
        <taxon>Ascomycota</taxon>
        <taxon>Pezizomycotina</taxon>
        <taxon>Dothideomycetes</taxon>
        <taxon>Pleosporomycetidae</taxon>
        <taxon>Pleosporales</taxon>
        <taxon>Pleosporineae</taxon>
        <taxon>Phaeosphaeriaceae</taxon>
        <taxon>Paraphoma</taxon>
    </lineage>
</organism>
<feature type="transmembrane region" description="Helical" evidence="1">
    <location>
        <begin position="12"/>
        <end position="32"/>
    </location>
</feature>
<keyword evidence="1" id="KW-0812">Transmembrane</keyword>
<protein>
    <submittedName>
        <fullName evidence="2">Uncharacterized protein</fullName>
    </submittedName>
</protein>
<sequence length="233" mass="25877">MSSKTLTALNISFLVTSIILIILSSVDLYMIIHPIQSLKIWFPAGRYEWRDRPYGSGWQKVTGHVSLYYDTRNEDLELAATAFALTTGVLGLVGFFVAKKNNKQAGSTPLTTVFLVLPSTITLFLSLIAIIYTSVHNKFNNDSTCTYIDGYRDGHLFGCTRENAACHIIKSITDTNWADNDRICRELKAGRLIIAGIVSVTALSLAAAAGRWWVRLEKKESANERVARLVGEE</sequence>
<feature type="transmembrane region" description="Helical" evidence="1">
    <location>
        <begin position="78"/>
        <end position="98"/>
    </location>
</feature>
<dbReference type="Proteomes" id="UP000813461">
    <property type="component" value="Unassembled WGS sequence"/>
</dbReference>
<name>A0A8K0QYM4_9PLEO</name>
<gene>
    <name evidence="2" type="ORF">FB567DRAFT_597104</name>
</gene>
<comment type="caution">
    <text evidence="2">The sequence shown here is derived from an EMBL/GenBank/DDBJ whole genome shotgun (WGS) entry which is preliminary data.</text>
</comment>
<accession>A0A8K0QYM4</accession>
<dbReference type="EMBL" id="JAGMVJ010000020">
    <property type="protein sequence ID" value="KAH7075173.1"/>
    <property type="molecule type" value="Genomic_DNA"/>
</dbReference>
<keyword evidence="3" id="KW-1185">Reference proteome</keyword>
<feature type="transmembrane region" description="Helical" evidence="1">
    <location>
        <begin position="192"/>
        <end position="214"/>
    </location>
</feature>
<evidence type="ECO:0000256" key="1">
    <source>
        <dbReference type="SAM" id="Phobius"/>
    </source>
</evidence>
<keyword evidence="1" id="KW-1133">Transmembrane helix</keyword>
<evidence type="ECO:0000313" key="3">
    <source>
        <dbReference type="Proteomes" id="UP000813461"/>
    </source>
</evidence>
<evidence type="ECO:0000313" key="2">
    <source>
        <dbReference type="EMBL" id="KAH7075173.1"/>
    </source>
</evidence>
<feature type="transmembrane region" description="Helical" evidence="1">
    <location>
        <begin position="110"/>
        <end position="132"/>
    </location>
</feature>
<keyword evidence="1" id="KW-0472">Membrane</keyword>